<accession>A0AAF0DJ61</accession>
<reference evidence="1" key="1">
    <citation type="submission" date="2023-03" db="EMBL/GenBank/DDBJ databases">
        <title>Emydomyces testavorans Genome Sequence.</title>
        <authorList>
            <person name="Hoyer L."/>
        </authorList>
    </citation>
    <scope>NUCLEOTIDE SEQUENCE</scope>
    <source>
        <strain evidence="1">16-2883</strain>
    </source>
</reference>
<sequence>MPDSVALRLRAIQGHLHNRTISSASSSSSSGPASLRYNQPRRIDFSVLAELMPNEANNTAATSLWYIVATAALLSFHQEPAVGELWGYITNSNTCDRSTRVTIARRIRECCLKASVLVGFPRGINALSSLQSSIEINSPDLLPILSKDTSLRAPVPTEEKLKRGKHFFSQIYSNHTDRILENMGKGSGGDLSDFAIRSVYGELMGEMRILNPMETVMMEFVCCLADDVAPQAKGNLGATGQQVLGAVELVREVAKQLGISRPGSGDDYGFLAKAELW</sequence>
<dbReference type="Proteomes" id="UP001219355">
    <property type="component" value="Chromosome 3"/>
</dbReference>
<dbReference type="InterPro" id="IPR029032">
    <property type="entry name" value="AhpD-like"/>
</dbReference>
<dbReference type="PANTHER" id="PTHR28180">
    <property type="entry name" value="CONSERVED MITOCHONDRIAL PROTEIN-RELATED"/>
    <property type="match status" value="1"/>
</dbReference>
<dbReference type="SUPFAM" id="SSF69118">
    <property type="entry name" value="AhpD-like"/>
    <property type="match status" value="1"/>
</dbReference>
<name>A0AAF0DJ61_9EURO</name>
<gene>
    <name evidence="1" type="ORF">PRK78_005089</name>
</gene>
<evidence type="ECO:0000313" key="2">
    <source>
        <dbReference type="Proteomes" id="UP001219355"/>
    </source>
</evidence>
<dbReference type="EMBL" id="CP120629">
    <property type="protein sequence ID" value="WEW59612.1"/>
    <property type="molecule type" value="Genomic_DNA"/>
</dbReference>
<dbReference type="PANTHER" id="PTHR28180:SF2">
    <property type="entry name" value="PEROXISOMAL PROTEIN 2"/>
    <property type="match status" value="1"/>
</dbReference>
<dbReference type="InterPro" id="IPR052999">
    <property type="entry name" value="PTS1_Protein"/>
</dbReference>
<dbReference type="AlphaFoldDB" id="A0AAF0DJ61"/>
<protein>
    <submittedName>
        <fullName evidence="1">Uncharacterized protein</fullName>
    </submittedName>
</protein>
<dbReference type="Gene3D" id="1.20.1290.10">
    <property type="entry name" value="AhpD-like"/>
    <property type="match status" value="1"/>
</dbReference>
<organism evidence="1 2">
    <name type="scientific">Emydomyces testavorans</name>
    <dbReference type="NCBI Taxonomy" id="2070801"/>
    <lineage>
        <taxon>Eukaryota</taxon>
        <taxon>Fungi</taxon>
        <taxon>Dikarya</taxon>
        <taxon>Ascomycota</taxon>
        <taxon>Pezizomycotina</taxon>
        <taxon>Eurotiomycetes</taxon>
        <taxon>Eurotiomycetidae</taxon>
        <taxon>Onygenales</taxon>
        <taxon>Nannizziopsiaceae</taxon>
        <taxon>Emydomyces</taxon>
    </lineage>
</organism>
<keyword evidence="2" id="KW-1185">Reference proteome</keyword>
<evidence type="ECO:0000313" key="1">
    <source>
        <dbReference type="EMBL" id="WEW59612.1"/>
    </source>
</evidence>
<proteinExistence type="predicted"/>